<dbReference type="Pfam" id="PF04391">
    <property type="entry name" value="DUF533"/>
    <property type="match status" value="1"/>
</dbReference>
<sequence length="250" mass="25443">MFDAKRLLDQVMGAAQSGDLGQLGNQLGLGGGQNAAQQGQSGTPAQGGMYAGQLATGALAGGVLGLLIGNKKTRKMLGKGAGTALKVGGLAAVAGLAYTAYKRHQAGQISSAPQQVQLPPADSAFAPAQAQGGESNLAEGVLTAMIQGAKADGHIDGHEHQRIFGHLDQLGLDSDAKAFVIDELAAPVDMARVAKYATSPEVAAELYAASLLAMDPDTPEERTYLDTLARALGIDAGLAQELENAVAETR</sequence>
<evidence type="ECO:0000313" key="3">
    <source>
        <dbReference type="Proteomes" id="UP000272908"/>
    </source>
</evidence>
<organism evidence="2 3">
    <name type="scientific">Roseinatronobacter ekhonensis</name>
    <dbReference type="NCBI Taxonomy" id="254356"/>
    <lineage>
        <taxon>Bacteria</taxon>
        <taxon>Pseudomonadati</taxon>
        <taxon>Pseudomonadota</taxon>
        <taxon>Alphaproteobacteria</taxon>
        <taxon>Rhodobacterales</taxon>
        <taxon>Paracoccaceae</taxon>
        <taxon>Roseinatronobacter</taxon>
    </lineage>
</organism>
<dbReference type="CDD" id="cd07178">
    <property type="entry name" value="terB_like_YebE"/>
    <property type="match status" value="1"/>
</dbReference>
<evidence type="ECO:0000313" key="2">
    <source>
        <dbReference type="EMBL" id="SUZ31669.1"/>
    </source>
</evidence>
<keyword evidence="1" id="KW-0472">Membrane</keyword>
<dbReference type="SUPFAM" id="SSF158682">
    <property type="entry name" value="TerB-like"/>
    <property type="match status" value="1"/>
</dbReference>
<feature type="transmembrane region" description="Helical" evidence="1">
    <location>
        <begin position="50"/>
        <end position="69"/>
    </location>
</feature>
<dbReference type="InterPro" id="IPR029024">
    <property type="entry name" value="TerB-like"/>
</dbReference>
<reference evidence="3" key="1">
    <citation type="submission" date="2018-08" db="EMBL/GenBank/DDBJ databases">
        <authorList>
            <person name="Rodrigo-Torres L."/>
            <person name="Arahal R. D."/>
            <person name="Lucena T."/>
        </authorList>
    </citation>
    <scope>NUCLEOTIDE SEQUENCE [LARGE SCALE GENOMIC DNA]</scope>
    <source>
        <strain evidence="3">CECT 7235</strain>
    </source>
</reference>
<accession>A0A3B0MPW3</accession>
<keyword evidence="1" id="KW-1133">Transmembrane helix</keyword>
<dbReference type="Gene3D" id="1.10.3680.10">
    <property type="entry name" value="TerB-like"/>
    <property type="match status" value="1"/>
</dbReference>
<dbReference type="RefSeq" id="WP_121094012.1">
    <property type="nucleotide sequence ID" value="NZ_UIHC01000010.1"/>
</dbReference>
<protein>
    <submittedName>
        <fullName evidence="2">Inner membrane protein YebE</fullName>
    </submittedName>
</protein>
<dbReference type="InterPro" id="IPR007486">
    <property type="entry name" value="YebE"/>
</dbReference>
<dbReference type="Proteomes" id="UP000272908">
    <property type="component" value="Unassembled WGS sequence"/>
</dbReference>
<gene>
    <name evidence="2" type="primary">yebE</name>
    <name evidence="2" type="ORF">ROE7235_01419</name>
</gene>
<name>A0A3B0MPW3_9RHOB</name>
<evidence type="ECO:0000256" key="1">
    <source>
        <dbReference type="SAM" id="Phobius"/>
    </source>
</evidence>
<dbReference type="OrthoDB" id="5459344at2"/>
<dbReference type="EMBL" id="UIHC01000010">
    <property type="protein sequence ID" value="SUZ31669.1"/>
    <property type="molecule type" value="Genomic_DNA"/>
</dbReference>
<feature type="transmembrane region" description="Helical" evidence="1">
    <location>
        <begin position="81"/>
        <end position="101"/>
    </location>
</feature>
<keyword evidence="1" id="KW-0812">Transmembrane</keyword>
<proteinExistence type="predicted"/>
<keyword evidence="3" id="KW-1185">Reference proteome</keyword>
<dbReference type="AlphaFoldDB" id="A0A3B0MPW3"/>